<dbReference type="InterPro" id="IPR008861">
    <property type="entry name" value="GpX-like"/>
</dbReference>
<evidence type="ECO:0000313" key="1">
    <source>
        <dbReference type="EMBL" id="SMB82444.1"/>
    </source>
</evidence>
<gene>
    <name evidence="1" type="ORF">SAMN05660772_02109</name>
</gene>
<dbReference type="Proteomes" id="UP000192408">
    <property type="component" value="Unassembled WGS sequence"/>
</dbReference>
<dbReference type="RefSeq" id="WP_084256584.1">
    <property type="nucleotide sequence ID" value="NZ_FWWV01000009.1"/>
</dbReference>
<dbReference type="EMBL" id="FWWV01000009">
    <property type="protein sequence ID" value="SMB82444.1"/>
    <property type="molecule type" value="Genomic_DNA"/>
</dbReference>
<proteinExistence type="predicted"/>
<protein>
    <submittedName>
        <fullName evidence="1">p2-like prophage tail protein X</fullName>
    </submittedName>
</protein>
<reference evidence="2" key="1">
    <citation type="submission" date="2017-04" db="EMBL/GenBank/DDBJ databases">
        <authorList>
            <person name="Varghese N."/>
            <person name="Submissions S."/>
        </authorList>
    </citation>
    <scope>NUCLEOTIDE SEQUENCE [LARGE SCALE GENOMIC DNA]</scope>
    <source>
        <strain evidence="2">DSM 23072</strain>
    </source>
</reference>
<name>A0A1W1UP13_9PAST</name>
<evidence type="ECO:0000313" key="2">
    <source>
        <dbReference type="Proteomes" id="UP000192408"/>
    </source>
</evidence>
<dbReference type="Pfam" id="PF05489">
    <property type="entry name" value="Phage_tail_X"/>
    <property type="match status" value="1"/>
</dbReference>
<keyword evidence="2" id="KW-1185">Reference proteome</keyword>
<organism evidence="1 2">
    <name type="scientific">Pasteurella testudinis DSM 23072</name>
    <dbReference type="NCBI Taxonomy" id="1122938"/>
    <lineage>
        <taxon>Bacteria</taxon>
        <taxon>Pseudomonadati</taxon>
        <taxon>Pseudomonadota</taxon>
        <taxon>Gammaproteobacteria</taxon>
        <taxon>Pasteurellales</taxon>
        <taxon>Pasteurellaceae</taxon>
        <taxon>Pasteurella</taxon>
    </lineage>
</organism>
<sequence>MKTVYAQQNDNLDLLVYRHFGTTAGIVEIVAELNPLLLKSATLDIGTPVMLPELDNVTQATNNSILQLWD</sequence>
<dbReference type="AlphaFoldDB" id="A0A1W1UP13"/>
<dbReference type="STRING" id="1122938.SAMN05660772_02109"/>
<accession>A0A1W1UP13</accession>